<name>A0A0M3HRL7_ASCLU</name>
<evidence type="ECO:0000313" key="1">
    <source>
        <dbReference type="Proteomes" id="UP000036681"/>
    </source>
</evidence>
<sequence length="90" mass="10348">MEDCGRNDLTPTSFDLSTICMRMPEFGAFVRWRKRRHDADIQSRFTNKTSFQNGLSSASQRNELVRRHLTTCEGEAIIPYAVLAKILNIL</sequence>
<dbReference type="WBParaSite" id="ALUE_0000496801-mRNA-1">
    <property type="protein sequence ID" value="ALUE_0000496801-mRNA-1"/>
    <property type="gene ID" value="ALUE_0000496801"/>
</dbReference>
<keyword evidence="1" id="KW-1185">Reference proteome</keyword>
<dbReference type="Proteomes" id="UP000036681">
    <property type="component" value="Unplaced"/>
</dbReference>
<protein>
    <submittedName>
        <fullName evidence="2">Uncharacterized protein</fullName>
    </submittedName>
</protein>
<reference evidence="2" key="1">
    <citation type="submission" date="2017-02" db="UniProtKB">
        <authorList>
            <consortium name="WormBaseParasite"/>
        </authorList>
    </citation>
    <scope>IDENTIFICATION</scope>
</reference>
<proteinExistence type="predicted"/>
<accession>A0A0M3HRL7</accession>
<dbReference type="AlphaFoldDB" id="A0A0M3HRL7"/>
<evidence type="ECO:0000313" key="2">
    <source>
        <dbReference type="WBParaSite" id="ALUE_0000496801-mRNA-1"/>
    </source>
</evidence>
<organism evidence="1 2">
    <name type="scientific">Ascaris lumbricoides</name>
    <name type="common">Giant roundworm</name>
    <dbReference type="NCBI Taxonomy" id="6252"/>
    <lineage>
        <taxon>Eukaryota</taxon>
        <taxon>Metazoa</taxon>
        <taxon>Ecdysozoa</taxon>
        <taxon>Nematoda</taxon>
        <taxon>Chromadorea</taxon>
        <taxon>Rhabditida</taxon>
        <taxon>Spirurina</taxon>
        <taxon>Ascaridomorpha</taxon>
        <taxon>Ascaridoidea</taxon>
        <taxon>Ascarididae</taxon>
        <taxon>Ascaris</taxon>
    </lineage>
</organism>